<dbReference type="Pfam" id="PF06804">
    <property type="entry name" value="Lipoprotein_18"/>
    <property type="match status" value="1"/>
</dbReference>
<evidence type="ECO:0000313" key="1">
    <source>
        <dbReference type="EMBL" id="ASK77789.1"/>
    </source>
</evidence>
<dbReference type="PROSITE" id="PS51257">
    <property type="entry name" value="PROKAR_LIPOPROTEIN"/>
    <property type="match status" value="1"/>
</dbReference>
<dbReference type="KEGG" id="pmai:CF386_01200"/>
<name>A0A220VBS6_9GAMM</name>
<reference evidence="1 2" key="1">
    <citation type="journal article" date="2016" name="Int. J. Syst. Evol. Microbiol.">
        <title>Paraphotobacterium marinum gen. nov., sp. nov., a member of the family Vibrionaceae, isolated from surface seawater.</title>
        <authorList>
            <person name="Huang Z."/>
            <person name="Dong C."/>
            <person name="Shao Z."/>
        </authorList>
    </citation>
    <scope>NUCLEOTIDE SEQUENCE [LARGE SCALE GENOMIC DNA]</scope>
    <source>
        <strain evidence="1 2">NSCS20N07D</strain>
    </source>
</reference>
<proteinExistence type="predicted"/>
<sequence>MENYKKLSLISFVIILTGCSSGKDLREAHYGFGYKNSTELKQMKFLPGTQQFVDNTFDVPNSKYQGQIGNNVDLRAPTSIIFDPTKMNVSKEGNLVNIQFESIKQAEYFMQRSRIYFKSKDIQLIQNNKLFIQTNKFPINSSDVDDLNIITAYSLTSEGNRVKIKNTFYNQRTNQNISYKLEKDRVFNNLINELLYYYQSNQNQTKDIKMQSQKSSVNLKLVDANTDQLQEVIIANMSYDDFISSLPYALNQLGFQVNVINQSEGKISTQYEKDENKPLSKIDLDEGNYIIQLGQSGNQTSLYLTNEKNRPVNAREFKSFYDALKKAYF</sequence>
<dbReference type="Gene3D" id="3.30.310.170">
    <property type="entry name" value="Outer membrane protein assembly factor BamC"/>
    <property type="match status" value="1"/>
</dbReference>
<gene>
    <name evidence="1" type="ORF">CF386_01200</name>
</gene>
<dbReference type="InterPro" id="IPR010653">
    <property type="entry name" value="NlpB/DapX"/>
</dbReference>
<keyword evidence="2" id="KW-1185">Reference proteome</keyword>
<dbReference type="RefSeq" id="WP_089072699.1">
    <property type="nucleotide sequence ID" value="NZ_CBCSAM010000007.1"/>
</dbReference>
<dbReference type="AlphaFoldDB" id="A0A220VBS6"/>
<dbReference type="InterPro" id="IPR042268">
    <property type="entry name" value="BamC_C"/>
</dbReference>
<protein>
    <recommendedName>
        <fullName evidence="3">Outer membrane protein assembly factor BamC</fullName>
    </recommendedName>
</protein>
<dbReference type="Proteomes" id="UP000242175">
    <property type="component" value="Chromosome large"/>
</dbReference>
<dbReference type="EMBL" id="CP022355">
    <property type="protein sequence ID" value="ASK77789.1"/>
    <property type="molecule type" value="Genomic_DNA"/>
</dbReference>
<evidence type="ECO:0000313" key="2">
    <source>
        <dbReference type="Proteomes" id="UP000242175"/>
    </source>
</evidence>
<evidence type="ECO:0008006" key="3">
    <source>
        <dbReference type="Google" id="ProtNLM"/>
    </source>
</evidence>
<organism evidence="1 2">
    <name type="scientific">Paraphotobacterium marinum</name>
    <dbReference type="NCBI Taxonomy" id="1755811"/>
    <lineage>
        <taxon>Bacteria</taxon>
        <taxon>Pseudomonadati</taxon>
        <taxon>Pseudomonadota</taxon>
        <taxon>Gammaproteobacteria</taxon>
        <taxon>Vibrionales</taxon>
        <taxon>Vibrionaceae</taxon>
        <taxon>Paraphotobacterium</taxon>
    </lineage>
</organism>
<dbReference type="OrthoDB" id="5686855at2"/>
<accession>A0A220VBS6</accession>